<organism evidence="1 2">
    <name type="scientific">uncultured phage cr112_1</name>
    <dbReference type="NCBI Taxonomy" id="2772072"/>
    <lineage>
        <taxon>Viruses</taxon>
        <taxon>Duplodnaviria</taxon>
        <taxon>Heunggongvirae</taxon>
        <taxon>Uroviricota</taxon>
        <taxon>Caudoviricetes</taxon>
        <taxon>Crassvirales</taxon>
        <taxon>Steigviridae</taxon>
        <taxon>Asinivirinae</taxon>
        <taxon>Kehishuvirus</taxon>
        <taxon>Kehishuvirus splanchnicus</taxon>
    </lineage>
</organism>
<dbReference type="EMBL" id="MT774388">
    <property type="protein sequence ID" value="QOR59235.1"/>
    <property type="molecule type" value="Genomic_DNA"/>
</dbReference>
<reference evidence="1 2" key="1">
    <citation type="submission" date="2020-07" db="EMBL/GenBank/DDBJ databases">
        <title>Taxonomic proposal: Crassvirales, a new order of highly abundant and diverse bacterial viruses.</title>
        <authorList>
            <person name="Shkoporov A.N."/>
            <person name="Stockdale S.R."/>
            <person name="Guerin E."/>
            <person name="Ross R.P."/>
            <person name="Hill C."/>
        </authorList>
    </citation>
    <scope>NUCLEOTIDE SEQUENCE [LARGE SCALE GENOMIC DNA]</scope>
</reference>
<dbReference type="KEGG" id="vg:65129781"/>
<name>A0A7M1RXR5_9CAUD</name>
<dbReference type="GeneID" id="65129781"/>
<dbReference type="Proteomes" id="UP000593627">
    <property type="component" value="Segment"/>
</dbReference>
<accession>A0A7M1RXR5</accession>
<dbReference type="RefSeq" id="YP_010111393.1">
    <property type="nucleotide sequence ID" value="NC_055881.1"/>
</dbReference>
<sequence length="90" mass="10423">MDELAKLQTEALDNYFIALSQFGYKNYDDVYKLLALLFLEELLTDFRGFVTEDDIRTISRVIYCLCGTTCLIDFPEYYDTPVTVELRGIG</sequence>
<evidence type="ECO:0000313" key="1">
    <source>
        <dbReference type="EMBL" id="QOR59235.1"/>
    </source>
</evidence>
<evidence type="ECO:0000313" key="2">
    <source>
        <dbReference type="Proteomes" id="UP000593627"/>
    </source>
</evidence>
<dbReference type="Pfam" id="PF25711">
    <property type="entry name" value="crAss_THB"/>
    <property type="match status" value="1"/>
</dbReference>
<protein>
    <submittedName>
        <fullName evidence="1">Uncharacterized protein</fullName>
    </submittedName>
</protein>
<proteinExistence type="predicted"/>
<dbReference type="InterPro" id="IPR057875">
    <property type="entry name" value="crAss_THB"/>
</dbReference>
<keyword evidence="2" id="KW-1185">Reference proteome</keyword>